<evidence type="ECO:0000256" key="2">
    <source>
        <dbReference type="ARBA" id="ARBA00023015"/>
    </source>
</evidence>
<dbReference type="PANTHER" id="PTHR31190">
    <property type="entry name" value="DNA-BINDING DOMAIN"/>
    <property type="match status" value="1"/>
</dbReference>
<dbReference type="Gene3D" id="3.30.730.10">
    <property type="entry name" value="AP2/ERF domain"/>
    <property type="match status" value="1"/>
</dbReference>
<feature type="region of interest" description="Disordered" evidence="6">
    <location>
        <begin position="1"/>
        <end position="64"/>
    </location>
</feature>
<dbReference type="PRINTS" id="PR00367">
    <property type="entry name" value="ETHRSPELEMNT"/>
</dbReference>
<dbReference type="SUPFAM" id="SSF54171">
    <property type="entry name" value="DNA-binding domain"/>
    <property type="match status" value="1"/>
</dbReference>
<keyword evidence="3" id="KW-0238">DNA-binding</keyword>
<evidence type="ECO:0000256" key="4">
    <source>
        <dbReference type="ARBA" id="ARBA00023163"/>
    </source>
</evidence>
<dbReference type="InterPro" id="IPR044808">
    <property type="entry name" value="ERF_plant"/>
</dbReference>
<organism evidence="8 9">
    <name type="scientific">Chenopodium quinoa</name>
    <name type="common">Quinoa</name>
    <dbReference type="NCBI Taxonomy" id="63459"/>
    <lineage>
        <taxon>Eukaryota</taxon>
        <taxon>Viridiplantae</taxon>
        <taxon>Streptophyta</taxon>
        <taxon>Embryophyta</taxon>
        <taxon>Tracheophyta</taxon>
        <taxon>Spermatophyta</taxon>
        <taxon>Magnoliopsida</taxon>
        <taxon>eudicotyledons</taxon>
        <taxon>Gunneridae</taxon>
        <taxon>Pentapetalae</taxon>
        <taxon>Caryophyllales</taxon>
        <taxon>Chenopodiaceae</taxon>
        <taxon>Chenopodioideae</taxon>
        <taxon>Atripliceae</taxon>
        <taxon>Chenopodium</taxon>
    </lineage>
</organism>
<dbReference type="PROSITE" id="PS51032">
    <property type="entry name" value="AP2_ERF"/>
    <property type="match status" value="1"/>
</dbReference>
<evidence type="ECO:0000256" key="1">
    <source>
        <dbReference type="ARBA" id="ARBA00004123"/>
    </source>
</evidence>
<evidence type="ECO:0000259" key="7">
    <source>
        <dbReference type="PROSITE" id="PS51032"/>
    </source>
</evidence>
<dbReference type="GO" id="GO:0003700">
    <property type="term" value="F:DNA-binding transcription factor activity"/>
    <property type="evidence" value="ECO:0007669"/>
    <property type="project" value="InterPro"/>
</dbReference>
<protein>
    <recommendedName>
        <fullName evidence="7">AP2/ERF domain-containing protein</fullName>
    </recommendedName>
</protein>
<dbReference type="SMART" id="SM00380">
    <property type="entry name" value="AP2"/>
    <property type="match status" value="1"/>
</dbReference>
<feature type="region of interest" description="Disordered" evidence="6">
    <location>
        <begin position="313"/>
        <end position="335"/>
    </location>
</feature>
<name>A0A803L5J4_CHEQI</name>
<feature type="domain" description="AP2/ERF" evidence="7">
    <location>
        <begin position="480"/>
        <end position="538"/>
    </location>
</feature>
<dbReference type="GO" id="GO:0009873">
    <property type="term" value="P:ethylene-activated signaling pathway"/>
    <property type="evidence" value="ECO:0007669"/>
    <property type="project" value="InterPro"/>
</dbReference>
<dbReference type="AlphaFoldDB" id="A0A803L5J4"/>
<keyword evidence="5" id="KW-0539">Nucleus</keyword>
<dbReference type="GO" id="GO:0005634">
    <property type="term" value="C:nucleus"/>
    <property type="evidence" value="ECO:0007669"/>
    <property type="project" value="UniProtKB-SubCell"/>
</dbReference>
<dbReference type="InterPro" id="IPR001471">
    <property type="entry name" value="AP2/ERF_dom"/>
</dbReference>
<evidence type="ECO:0000256" key="3">
    <source>
        <dbReference type="ARBA" id="ARBA00023125"/>
    </source>
</evidence>
<accession>A0A803L5J4</accession>
<feature type="compositionally biased region" description="Low complexity" evidence="6">
    <location>
        <begin position="559"/>
        <end position="576"/>
    </location>
</feature>
<dbReference type="Gramene" id="AUR62007133-RA">
    <property type="protein sequence ID" value="AUR62007133-RA:cds"/>
    <property type="gene ID" value="AUR62007133"/>
</dbReference>
<evidence type="ECO:0000313" key="9">
    <source>
        <dbReference type="Proteomes" id="UP000596660"/>
    </source>
</evidence>
<dbReference type="Pfam" id="PF00847">
    <property type="entry name" value="AP2"/>
    <property type="match status" value="1"/>
</dbReference>
<dbReference type="InterPro" id="IPR036955">
    <property type="entry name" value="AP2/ERF_dom_sf"/>
</dbReference>
<evidence type="ECO:0000256" key="5">
    <source>
        <dbReference type="ARBA" id="ARBA00023242"/>
    </source>
</evidence>
<dbReference type="GO" id="GO:0003677">
    <property type="term" value="F:DNA binding"/>
    <property type="evidence" value="ECO:0007669"/>
    <property type="project" value="UniProtKB-KW"/>
</dbReference>
<dbReference type="Proteomes" id="UP000596660">
    <property type="component" value="Unplaced"/>
</dbReference>
<dbReference type="FunFam" id="3.30.730.10:FF:000001">
    <property type="entry name" value="Ethylene-responsive transcription factor 2"/>
    <property type="match status" value="1"/>
</dbReference>
<comment type="subcellular location">
    <subcellularLocation>
        <location evidence="1">Nucleus</location>
    </subcellularLocation>
</comment>
<keyword evidence="2" id="KW-0805">Transcription regulation</keyword>
<reference evidence="8" key="1">
    <citation type="journal article" date="2017" name="Nature">
        <title>The genome of Chenopodium quinoa.</title>
        <authorList>
            <person name="Jarvis D.E."/>
            <person name="Ho Y.S."/>
            <person name="Lightfoot D.J."/>
            <person name="Schmoeckel S.M."/>
            <person name="Li B."/>
            <person name="Borm T.J.A."/>
            <person name="Ohyanagi H."/>
            <person name="Mineta K."/>
            <person name="Michell C.T."/>
            <person name="Saber N."/>
            <person name="Kharbatia N.M."/>
            <person name="Rupper R.R."/>
            <person name="Sharp A.R."/>
            <person name="Dally N."/>
            <person name="Boughton B.A."/>
            <person name="Woo Y.H."/>
            <person name="Gao G."/>
            <person name="Schijlen E.G.W.M."/>
            <person name="Guo X."/>
            <person name="Momin A.A."/>
            <person name="Negrao S."/>
            <person name="Al-Babili S."/>
            <person name="Gehring C."/>
            <person name="Roessner U."/>
            <person name="Jung C."/>
            <person name="Murphy K."/>
            <person name="Arold S.T."/>
            <person name="Gojobori T."/>
            <person name="van der Linden C.G."/>
            <person name="van Loo E.N."/>
            <person name="Jellen E.N."/>
            <person name="Maughan P.J."/>
            <person name="Tester M."/>
        </authorList>
    </citation>
    <scope>NUCLEOTIDE SEQUENCE [LARGE SCALE GENOMIC DNA]</scope>
    <source>
        <strain evidence="8">cv. PI 614886</strain>
    </source>
</reference>
<feature type="compositionally biased region" description="Basic and acidic residues" evidence="6">
    <location>
        <begin position="1"/>
        <end position="36"/>
    </location>
</feature>
<dbReference type="EnsemblPlants" id="AUR62007133-RA">
    <property type="protein sequence ID" value="AUR62007133-RA:cds"/>
    <property type="gene ID" value="AUR62007133"/>
</dbReference>
<dbReference type="CDD" id="cd00018">
    <property type="entry name" value="AP2"/>
    <property type="match status" value="1"/>
</dbReference>
<keyword evidence="9" id="KW-1185">Reference proteome</keyword>
<evidence type="ECO:0000256" key="6">
    <source>
        <dbReference type="SAM" id="MobiDB-lite"/>
    </source>
</evidence>
<keyword evidence="4" id="KW-0804">Transcription</keyword>
<proteinExistence type="predicted"/>
<sequence length="616" mass="67467">MGFDEYHPYVESLSSHDSEDSEGFHIGEEDFSKDDSGLGEVEEEPGRPELRLSPGRRLGLGDDPYDEFTQGRGLSPNLGNFNGGNPPLMREEQQGGGERGVIERRSGGVLPIRPLANRGSAGHTLCSLPSQTQPIFKGSTFEMGESSATQQRIRQGGGPGTMFHALGIFEWASTPSGLERVNGFVQDDIVEGASEPPLTEFDPPNSPITHIGSFNFTELFNYDEKGCNKKRVREAVGHLSHSCDGDSIRYSESDYDGFKGKELGGFTGGRRKGAFRFGLRIKEEIVNLLPRQFQIPIWLVNLEWRLMETFAGGARTKDPPGNSSSSTESFKRQKSEEVTSVLREVRDHMDIDLQLPVMNLMRRHLLEDWDPRIVGASTINNGSNPVYRRNSSFSRLYPCLTENWGELPLKEDDSEDMVLFGVLRDAVHTGWSPESGSDIDSGSPAPVVVKSEPVESPVSVTGGEVPAVAVAMAAPTRGKHYRGVRRRPWGKYAAEIRDPAKNGARVWLGTFETAEDAALAYDRAAFRMRGSKALLNFPLRVNSGEPDPVRITSKRSSPERTTSSLSTSSSSSSESGSPKRRKKENGQVGKGVEALQQVGCQVGVNTLPLGDHLLVS</sequence>
<reference evidence="8" key="2">
    <citation type="submission" date="2021-03" db="UniProtKB">
        <authorList>
            <consortium name="EnsemblPlants"/>
        </authorList>
    </citation>
    <scope>IDENTIFICATION</scope>
</reference>
<dbReference type="PANTHER" id="PTHR31190:SF287">
    <property type="entry name" value="DEVELOPMENT RELATED ERF PROTEIN"/>
    <property type="match status" value="1"/>
</dbReference>
<evidence type="ECO:0000313" key="8">
    <source>
        <dbReference type="EnsemblPlants" id="AUR62007133-RA:cds"/>
    </source>
</evidence>
<feature type="region of interest" description="Disordered" evidence="6">
    <location>
        <begin position="544"/>
        <end position="590"/>
    </location>
</feature>
<dbReference type="InterPro" id="IPR016177">
    <property type="entry name" value="DNA-bd_dom_sf"/>
</dbReference>